<comment type="subcellular location">
    <subcellularLocation>
        <location evidence="1">Nucleus</location>
    </subcellularLocation>
</comment>
<dbReference type="Gene3D" id="2.130.10.10">
    <property type="entry name" value="YVTN repeat-like/Quinoprotein amine dehydrogenase"/>
    <property type="match status" value="1"/>
</dbReference>
<dbReference type="OrthoDB" id="338622at2759"/>
<evidence type="ECO:0000313" key="6">
    <source>
        <dbReference type="Proteomes" id="UP000039324"/>
    </source>
</evidence>
<evidence type="ECO:0000256" key="3">
    <source>
        <dbReference type="ARBA" id="ARBA00022737"/>
    </source>
</evidence>
<dbReference type="SUPFAM" id="SSF50978">
    <property type="entry name" value="WD40 repeat-like"/>
    <property type="match status" value="1"/>
</dbReference>
<dbReference type="InterPro" id="IPR036322">
    <property type="entry name" value="WD40_repeat_dom_sf"/>
</dbReference>
<keyword evidence="6" id="KW-1185">Reference proteome</keyword>
<dbReference type="SMART" id="SM00320">
    <property type="entry name" value="WD40"/>
    <property type="match status" value="4"/>
</dbReference>
<evidence type="ECO:0000313" key="5">
    <source>
        <dbReference type="EMBL" id="CEP00550.1"/>
    </source>
</evidence>
<dbReference type="InterPro" id="IPR019775">
    <property type="entry name" value="WD40_repeat_CS"/>
</dbReference>
<dbReference type="EMBL" id="CDSF01000101">
    <property type="protein sequence ID" value="CEP00550.1"/>
    <property type="molecule type" value="Genomic_DNA"/>
</dbReference>
<keyword evidence="2" id="KW-0853">WD repeat</keyword>
<accession>A0A0G4IYZ8</accession>
<dbReference type="GO" id="GO:0031080">
    <property type="term" value="C:nuclear pore outer ring"/>
    <property type="evidence" value="ECO:0007669"/>
    <property type="project" value="TreeGrafter"/>
</dbReference>
<keyword evidence="4" id="KW-0539">Nucleus</keyword>
<dbReference type="Proteomes" id="UP000039324">
    <property type="component" value="Unassembled WGS sequence"/>
</dbReference>
<evidence type="ECO:0000256" key="1">
    <source>
        <dbReference type="ARBA" id="ARBA00004123"/>
    </source>
</evidence>
<evidence type="ECO:0000256" key="2">
    <source>
        <dbReference type="ARBA" id="ARBA00022574"/>
    </source>
</evidence>
<proteinExistence type="predicted"/>
<dbReference type="InterPro" id="IPR001680">
    <property type="entry name" value="WD40_rpt"/>
</dbReference>
<name>A0A0G4IYZ8_PLABS</name>
<sequence length="326" mass="34375">MAVPATAASRRTTSWAKHAVQRKVKVARWFRDRQVVLGTYGQKANSVEVWQMNANVEAAPVRLASTAVDGDVMDLVCLPDLDRIVYSFGDGALAITSPSLGAPVRTLRVHAGPITSIDAFEKRLDRICSVAVDGGLAISSLESGSIVSKWSASCGSLRAVAFSSPTTVVTGGISKRVALWDIRSPSSCDPVMTAACDSELTSLCALVDENMVVGGCLDGTLSVWDLRSGECFEHRAVIGRHAVASAVWSITSLPSRSGHVFSCGQDGRLSLTDIRSAMVIDEGGSDRDDLSIDMGAALNCVDLRPESVHDIVVGTDACAIAQVSLP</sequence>
<reference evidence="5 6" key="1">
    <citation type="submission" date="2015-02" db="EMBL/GenBank/DDBJ databases">
        <authorList>
            <person name="Chooi Y.-H."/>
        </authorList>
    </citation>
    <scope>NUCLEOTIDE SEQUENCE [LARGE SCALE GENOMIC DNA]</scope>
    <source>
        <strain evidence="5">E3</strain>
    </source>
</reference>
<dbReference type="PANTHER" id="PTHR22652:SF0">
    <property type="entry name" value="NUCLEOPORIN NUP43"/>
    <property type="match status" value="1"/>
</dbReference>
<dbReference type="AlphaFoldDB" id="A0A0G4IYZ8"/>
<protein>
    <submittedName>
        <fullName evidence="5">Uncharacterized protein</fullName>
    </submittedName>
</protein>
<evidence type="ECO:0000256" key="4">
    <source>
        <dbReference type="ARBA" id="ARBA00023242"/>
    </source>
</evidence>
<dbReference type="PANTHER" id="PTHR22652">
    <property type="entry name" value="NUCLEOPORIN NUP43"/>
    <property type="match status" value="1"/>
</dbReference>
<dbReference type="Pfam" id="PF00400">
    <property type="entry name" value="WD40"/>
    <property type="match status" value="1"/>
</dbReference>
<dbReference type="STRING" id="37360.A0A0G4IYZ8"/>
<organism evidence="5 6">
    <name type="scientific">Plasmodiophora brassicae</name>
    <name type="common">Clubroot disease agent</name>
    <dbReference type="NCBI Taxonomy" id="37360"/>
    <lineage>
        <taxon>Eukaryota</taxon>
        <taxon>Sar</taxon>
        <taxon>Rhizaria</taxon>
        <taxon>Endomyxa</taxon>
        <taxon>Phytomyxea</taxon>
        <taxon>Plasmodiophorida</taxon>
        <taxon>Plasmodiophoridae</taxon>
        <taxon>Plasmodiophora</taxon>
    </lineage>
</organism>
<gene>
    <name evidence="5" type="ORF">PBRA_001604</name>
</gene>
<dbReference type="InterPro" id="IPR015943">
    <property type="entry name" value="WD40/YVTN_repeat-like_dom_sf"/>
</dbReference>
<dbReference type="PROSITE" id="PS00678">
    <property type="entry name" value="WD_REPEATS_1"/>
    <property type="match status" value="1"/>
</dbReference>
<keyword evidence="3" id="KW-0677">Repeat</keyword>